<dbReference type="SUPFAM" id="SSF53795">
    <property type="entry name" value="PEP carboxykinase-like"/>
    <property type="match status" value="1"/>
</dbReference>
<dbReference type="InterPro" id="IPR041664">
    <property type="entry name" value="AAA_16"/>
</dbReference>
<keyword evidence="2" id="KW-0067">ATP-binding</keyword>
<dbReference type="InterPro" id="IPR001054">
    <property type="entry name" value="A/G_cyclase"/>
</dbReference>
<dbReference type="PROSITE" id="PS50125">
    <property type="entry name" value="GUANYLATE_CYCLASE_2"/>
    <property type="match status" value="1"/>
</dbReference>
<dbReference type="Pfam" id="PF12773">
    <property type="entry name" value="DZR"/>
    <property type="match status" value="1"/>
</dbReference>
<dbReference type="Gene3D" id="3.30.70.1230">
    <property type="entry name" value="Nucleotide cyclase"/>
    <property type="match status" value="1"/>
</dbReference>
<feature type="domain" description="Guanylate cyclase" evidence="4">
    <location>
        <begin position="109"/>
        <end position="241"/>
    </location>
</feature>
<reference evidence="5 6" key="1">
    <citation type="submission" date="2024-03" db="EMBL/GenBank/DDBJ databases">
        <title>Novel species of the genus Variovorax.</title>
        <authorList>
            <person name="Liu Q."/>
            <person name="Xin Y.-H."/>
        </authorList>
    </citation>
    <scope>NUCLEOTIDE SEQUENCE [LARGE SCALE GENOMIC DNA]</scope>
    <source>
        <strain evidence="5 6">KACC 18501</strain>
    </source>
</reference>
<protein>
    <submittedName>
        <fullName evidence="5">Adenylate/guanylate cyclase domain-containing protein</fullName>
    </submittedName>
</protein>
<gene>
    <name evidence="5" type="ORF">WKW80_17550</name>
</gene>
<dbReference type="InterPro" id="IPR019734">
    <property type="entry name" value="TPR_rpt"/>
</dbReference>
<dbReference type="SMART" id="SM00044">
    <property type="entry name" value="CYCc"/>
    <property type="match status" value="1"/>
</dbReference>
<dbReference type="Pfam" id="PF13424">
    <property type="entry name" value="TPR_12"/>
    <property type="match status" value="1"/>
</dbReference>
<dbReference type="EMBL" id="JBBKZV010000010">
    <property type="protein sequence ID" value="MEJ8823822.1"/>
    <property type="molecule type" value="Genomic_DNA"/>
</dbReference>
<evidence type="ECO:0000259" key="4">
    <source>
        <dbReference type="PROSITE" id="PS50125"/>
    </source>
</evidence>
<evidence type="ECO:0000256" key="2">
    <source>
        <dbReference type="ARBA" id="ARBA00022840"/>
    </source>
</evidence>
<dbReference type="InterPro" id="IPR029787">
    <property type="entry name" value="Nucleotide_cyclase"/>
</dbReference>
<dbReference type="Pfam" id="PF00211">
    <property type="entry name" value="Guanylate_cyc"/>
    <property type="match status" value="1"/>
</dbReference>
<dbReference type="SMART" id="SM00028">
    <property type="entry name" value="TPR"/>
    <property type="match status" value="7"/>
</dbReference>
<dbReference type="Proteomes" id="UP001363010">
    <property type="component" value="Unassembled WGS sequence"/>
</dbReference>
<dbReference type="RefSeq" id="WP_340364860.1">
    <property type="nucleotide sequence ID" value="NZ_JBBKZV010000010.1"/>
</dbReference>
<feature type="compositionally biased region" description="Pro residues" evidence="3">
    <location>
        <begin position="60"/>
        <end position="88"/>
    </location>
</feature>
<dbReference type="CDD" id="cd07302">
    <property type="entry name" value="CHD"/>
    <property type="match status" value="1"/>
</dbReference>
<feature type="region of interest" description="Disordered" evidence="3">
    <location>
        <begin position="58"/>
        <end position="102"/>
    </location>
</feature>
<dbReference type="SUPFAM" id="SSF52540">
    <property type="entry name" value="P-loop containing nucleoside triphosphate hydrolases"/>
    <property type="match status" value="1"/>
</dbReference>
<proteinExistence type="predicted"/>
<dbReference type="Pfam" id="PF13191">
    <property type="entry name" value="AAA_16"/>
    <property type="match status" value="1"/>
</dbReference>
<comment type="caution">
    <text evidence="5">The sequence shown here is derived from an EMBL/GenBank/DDBJ whole genome shotgun (WGS) entry which is preliminary data.</text>
</comment>
<keyword evidence="6" id="KW-1185">Reference proteome</keyword>
<evidence type="ECO:0000313" key="5">
    <source>
        <dbReference type="EMBL" id="MEJ8823822.1"/>
    </source>
</evidence>
<name>A0ABU8W380_9BURK</name>
<evidence type="ECO:0000256" key="1">
    <source>
        <dbReference type="ARBA" id="ARBA00022741"/>
    </source>
</evidence>
<dbReference type="PANTHER" id="PTHR16305">
    <property type="entry name" value="TESTICULAR SOLUBLE ADENYLYL CYCLASE"/>
    <property type="match status" value="1"/>
</dbReference>
<keyword evidence="1" id="KW-0547">Nucleotide-binding</keyword>
<dbReference type="SUPFAM" id="SSF48452">
    <property type="entry name" value="TPR-like"/>
    <property type="match status" value="2"/>
</dbReference>
<sequence>MTQTCTGCGAQAPPDASFCPRCGRRLASLCPSCGCVCDPDFAFCPRCGTPRAAAAGPPVVAAPPPPPARTPPPPSPPPPPPPPPPPATQTPATQTPDATGHEADRRQVTILFADLTGFTSLAERLDPETVRSFQNALFETMAQAIAHYDGFVEKFVGDAVMAVFGAPRAHEDDPLRAIEAAQEMLQSVACLSQRWAARLGRGVTLHIGVHTGAVVAGSLGSGAGGTYAVTGDTVNTASRLLTAAEPGTVLVSDALQAMVRHRFDFDAPTELALRGKAQPMLVHRLVGVRKDGASARGLADLGLAAPMVGRGADIERLLAAFDHMQQGKAQLVTLTGEAGAGKSRLLAEMFARLAGDARFTASGVRRATCSPLGEPTYGTFGALFRDAYRVETGDSLDVAKRKLQEGLLALGADADEAAAVAQVIHYLLGIQEGRPHDIEPEQLQRQISLAARALIDRRLSTQPLMIVIDDLQWADAASVDLLRDVIDHFADRPLMLLVSQRPDARTLRTLRAEHSEIELGPLGDEEARALVNHLLGASADDSLAAVRDLVAARAGGNPLFVEEIVRSLASGGVLSRKGDQWVCEAPHEAADVPSTLYGLLLSRIDRLAAQDRRALQEAAVLGAQFDSALLRRIASEPNSTDTALARLAAADLIRADGTGAARWRFTHALLHDVAYQNLLLTRRTELHHRAGRALEAEADQGAAIAPDGEARGPRRLAELEALGHHWSLSPDKARGTRYLLAAGDWARGVYANDDALRHYERALSTLAQASPETPAAVAEIKAAELEARERLGDLFGLQGRRADALAHYDAVKLAVEGCNDPVRTARVLRKVGGLHWEAGERERASACFSAGLACLGADGDAIERAHLFQEMGRLAFRVGDNATALTLAQRALAEVPADGAGRTREAIVVRAEACNTLGVTLARLGRPEEAVAQIELSVAQAEAHNMLQAACRGYTNLGVLYATLDPQRSIDTCLRGLETARKVGDLGFQSRLYANLAVAYCALTNRCEEEGIEAARAAASLDRRLGLLDHLAVPLIVLGQIYQCHGDPARAFTSYTEALQLAERIDEPQLLFPCYDGLATLYLDAGRPAQAETYLNKAQAVCERAGLEPDALMVLPFLC</sequence>
<accession>A0ABU8W380</accession>
<dbReference type="PANTHER" id="PTHR16305:SF28">
    <property type="entry name" value="GUANYLATE CYCLASE DOMAIN-CONTAINING PROTEIN"/>
    <property type="match status" value="1"/>
</dbReference>
<dbReference type="InterPro" id="IPR027417">
    <property type="entry name" value="P-loop_NTPase"/>
</dbReference>
<dbReference type="InterPro" id="IPR011990">
    <property type="entry name" value="TPR-like_helical_dom_sf"/>
</dbReference>
<evidence type="ECO:0000256" key="3">
    <source>
        <dbReference type="SAM" id="MobiDB-lite"/>
    </source>
</evidence>
<organism evidence="5 6">
    <name type="scientific">Variovorax humicola</name>
    <dbReference type="NCBI Taxonomy" id="1769758"/>
    <lineage>
        <taxon>Bacteria</taxon>
        <taxon>Pseudomonadati</taxon>
        <taxon>Pseudomonadota</taxon>
        <taxon>Betaproteobacteria</taxon>
        <taxon>Burkholderiales</taxon>
        <taxon>Comamonadaceae</taxon>
        <taxon>Variovorax</taxon>
    </lineage>
</organism>
<dbReference type="InterPro" id="IPR025874">
    <property type="entry name" value="DZR"/>
</dbReference>
<evidence type="ECO:0000313" key="6">
    <source>
        <dbReference type="Proteomes" id="UP001363010"/>
    </source>
</evidence>
<dbReference type="Gene3D" id="1.25.40.10">
    <property type="entry name" value="Tetratricopeptide repeat domain"/>
    <property type="match status" value="2"/>
</dbReference>
<dbReference type="SUPFAM" id="SSF55073">
    <property type="entry name" value="Nucleotide cyclase"/>
    <property type="match status" value="1"/>
</dbReference>